<evidence type="ECO:0000259" key="2">
    <source>
        <dbReference type="Pfam" id="PF18914"/>
    </source>
</evidence>
<dbReference type="Pfam" id="PF18914">
    <property type="entry name" value="DUF5666"/>
    <property type="match status" value="2"/>
</dbReference>
<evidence type="ECO:0000256" key="1">
    <source>
        <dbReference type="SAM" id="Phobius"/>
    </source>
</evidence>
<evidence type="ECO:0000313" key="3">
    <source>
        <dbReference type="EMBL" id="MBO7746854.1"/>
    </source>
</evidence>
<gene>
    <name evidence="3" type="ORF">I8J29_21795</name>
</gene>
<protein>
    <recommendedName>
        <fullName evidence="2">DUF5666 domain-containing protein</fullName>
    </recommendedName>
</protein>
<organism evidence="3 4">
    <name type="scientific">Paenibacillus artemisiicola</name>
    <dbReference type="NCBI Taxonomy" id="1172618"/>
    <lineage>
        <taxon>Bacteria</taxon>
        <taxon>Bacillati</taxon>
        <taxon>Bacillota</taxon>
        <taxon>Bacilli</taxon>
        <taxon>Bacillales</taxon>
        <taxon>Paenibacillaceae</taxon>
        <taxon>Paenibacillus</taxon>
    </lineage>
</organism>
<feature type="domain" description="DUF5666" evidence="2">
    <location>
        <begin position="113"/>
        <end position="166"/>
    </location>
</feature>
<keyword evidence="4" id="KW-1185">Reference proteome</keyword>
<name>A0ABS3WEV1_9BACL</name>
<comment type="caution">
    <text evidence="3">The sequence shown here is derived from an EMBL/GenBank/DDBJ whole genome shotgun (WGS) entry which is preliminary data.</text>
</comment>
<sequence>MKKSVYKSAMDRVKTSEDFKEATYQKLKRELEQPARTTDTTLHTNKPKERIRMERTMKRKVTGWTVGIAACAVLSVGIFAMNQGNSPATPSSPPASTSTKAPIMGKVAVNIDGVISEVGADGKSFKVGDLWVTVTDATKWGSSEPTAVAPSKEIKVGNIVSGYTAQDVSTGKVTADVIYTNLAAEKPATTGKAAVNIEGTITEVSADGKSFKVGDLWVSVTPDTAMGIDGPTAAAPSEELLQKEFKVGNIVSGYTSEDVGTGKVHATRIYNNMIPQK</sequence>
<keyword evidence="1" id="KW-1133">Transmembrane helix</keyword>
<dbReference type="Proteomes" id="UP000670947">
    <property type="component" value="Unassembled WGS sequence"/>
</dbReference>
<reference evidence="3 4" key="1">
    <citation type="submission" date="2021-03" db="EMBL/GenBank/DDBJ databases">
        <title>Paenibacillus artemisicola MWE-103 whole genome sequence.</title>
        <authorList>
            <person name="Ham Y.J."/>
        </authorList>
    </citation>
    <scope>NUCLEOTIDE SEQUENCE [LARGE SCALE GENOMIC DNA]</scope>
    <source>
        <strain evidence="3 4">MWE-103</strain>
    </source>
</reference>
<feature type="transmembrane region" description="Helical" evidence="1">
    <location>
        <begin position="61"/>
        <end position="81"/>
    </location>
</feature>
<feature type="domain" description="DUF5666" evidence="2">
    <location>
        <begin position="198"/>
        <end position="268"/>
    </location>
</feature>
<evidence type="ECO:0000313" key="4">
    <source>
        <dbReference type="Proteomes" id="UP000670947"/>
    </source>
</evidence>
<keyword evidence="1" id="KW-0472">Membrane</keyword>
<dbReference type="RefSeq" id="WP_208849590.1">
    <property type="nucleotide sequence ID" value="NZ_JAGGDJ010000023.1"/>
</dbReference>
<proteinExistence type="predicted"/>
<dbReference type="InterPro" id="IPR043724">
    <property type="entry name" value="DUF5666"/>
</dbReference>
<keyword evidence="1" id="KW-0812">Transmembrane</keyword>
<accession>A0ABS3WEV1</accession>
<dbReference type="EMBL" id="JAGGDJ010000023">
    <property type="protein sequence ID" value="MBO7746854.1"/>
    <property type="molecule type" value="Genomic_DNA"/>
</dbReference>